<gene>
    <name evidence="1" type="ORF">MN116_000071</name>
</gene>
<proteinExistence type="predicted"/>
<dbReference type="PANTHER" id="PTHR13345:SF9">
    <property type="entry name" value="PROTEIN UXT"/>
    <property type="match status" value="1"/>
</dbReference>
<name>A0AAE2D3P6_SCHME</name>
<sequence length="175" mass="20289">MDQKILKIEEHVNETLRKDLKETLDAGDLIYGQISEYLELKNLLEKMKDIDVPKSNLKTKVNVGSNIYVNGLIYSIEPISVDIGLGFYLECSHTEALDIINSRISILTERADMYKKRANSIKARIKLLLEIRFLFLFILLRKPALELLRQFFVLIPLSILKSMCYRFLNLISKIP</sequence>
<dbReference type="GO" id="GO:0016592">
    <property type="term" value="C:mediator complex"/>
    <property type="evidence" value="ECO:0007669"/>
    <property type="project" value="TreeGrafter"/>
</dbReference>
<dbReference type="Gene3D" id="1.10.287.370">
    <property type="match status" value="1"/>
</dbReference>
<organism evidence="1 2">
    <name type="scientific">Schistosoma mekongi</name>
    <name type="common">Parasitic worm</name>
    <dbReference type="NCBI Taxonomy" id="38744"/>
    <lineage>
        <taxon>Eukaryota</taxon>
        <taxon>Metazoa</taxon>
        <taxon>Spiralia</taxon>
        <taxon>Lophotrochozoa</taxon>
        <taxon>Platyhelminthes</taxon>
        <taxon>Trematoda</taxon>
        <taxon>Digenea</taxon>
        <taxon>Strigeidida</taxon>
        <taxon>Schistosomatoidea</taxon>
        <taxon>Schistosomatidae</taxon>
        <taxon>Schistosoma</taxon>
    </lineage>
</organism>
<keyword evidence="2" id="KW-1185">Reference proteome</keyword>
<accession>A0AAE2D3P6</accession>
<dbReference type="Pfam" id="PF02996">
    <property type="entry name" value="Prefoldin"/>
    <property type="match status" value="1"/>
</dbReference>
<reference evidence="1" key="2">
    <citation type="journal article" date="2023" name="Infect Dis Poverty">
        <title>Chromosome-scale genome of the human blood fluke Schistosoma mekongi and its implications for public health.</title>
        <authorList>
            <person name="Zhou M."/>
            <person name="Xu L."/>
            <person name="Xu D."/>
            <person name="Chen W."/>
            <person name="Khan J."/>
            <person name="Hu Y."/>
            <person name="Huang H."/>
            <person name="Wei H."/>
            <person name="Zhang Y."/>
            <person name="Chusongsang P."/>
            <person name="Tanasarnprasert K."/>
            <person name="Hu X."/>
            <person name="Limpanont Y."/>
            <person name="Lv Z."/>
        </authorList>
    </citation>
    <scope>NUCLEOTIDE SEQUENCE</scope>
    <source>
        <strain evidence="1">LV_2022a</strain>
    </source>
</reference>
<dbReference type="SUPFAM" id="SSF46579">
    <property type="entry name" value="Prefoldin"/>
    <property type="match status" value="1"/>
</dbReference>
<dbReference type="GO" id="GO:0045944">
    <property type="term" value="P:positive regulation of transcription by RNA polymerase II"/>
    <property type="evidence" value="ECO:0007669"/>
    <property type="project" value="TreeGrafter"/>
</dbReference>
<dbReference type="InterPro" id="IPR004127">
    <property type="entry name" value="Prefoldin_subunit_alpha"/>
</dbReference>
<comment type="caution">
    <text evidence="1">The sequence shown here is derived from an EMBL/GenBank/DDBJ whole genome shotgun (WGS) entry which is preliminary data.</text>
</comment>
<dbReference type="GO" id="GO:0003714">
    <property type="term" value="F:transcription corepressor activity"/>
    <property type="evidence" value="ECO:0007669"/>
    <property type="project" value="TreeGrafter"/>
</dbReference>
<dbReference type="InterPro" id="IPR009053">
    <property type="entry name" value="Prefoldin"/>
</dbReference>
<evidence type="ECO:0000313" key="2">
    <source>
        <dbReference type="Proteomes" id="UP001292079"/>
    </source>
</evidence>
<protein>
    <recommendedName>
        <fullName evidence="3">Protein UXT</fullName>
    </recommendedName>
</protein>
<dbReference type="Proteomes" id="UP001292079">
    <property type="component" value="Unassembled WGS sequence"/>
</dbReference>
<evidence type="ECO:0000313" key="1">
    <source>
        <dbReference type="EMBL" id="KAK4470037.1"/>
    </source>
</evidence>
<evidence type="ECO:0008006" key="3">
    <source>
        <dbReference type="Google" id="ProtNLM"/>
    </source>
</evidence>
<dbReference type="CDD" id="cd23158">
    <property type="entry name" value="Prefoldin_UXT"/>
    <property type="match status" value="1"/>
</dbReference>
<dbReference type="PANTHER" id="PTHR13345">
    <property type="entry name" value="MEDIATOR OF RNA POLYMERASE II TRANSCRIPTION SUBUNIT 10"/>
    <property type="match status" value="1"/>
</dbReference>
<dbReference type="EMBL" id="JALJAT010000004">
    <property type="protein sequence ID" value="KAK4470037.1"/>
    <property type="molecule type" value="Genomic_DNA"/>
</dbReference>
<reference evidence="1" key="1">
    <citation type="submission" date="2022-04" db="EMBL/GenBank/DDBJ databases">
        <authorList>
            <person name="Xu L."/>
            <person name="Lv Z."/>
        </authorList>
    </citation>
    <scope>NUCLEOTIDE SEQUENCE</scope>
    <source>
        <strain evidence="1">LV_2022a</strain>
    </source>
</reference>
<dbReference type="AlphaFoldDB" id="A0AAE2D3P6"/>